<feature type="domain" description="Thioesterase" evidence="2">
    <location>
        <begin position="56"/>
        <end position="128"/>
    </location>
</feature>
<dbReference type="Gene3D" id="3.10.129.10">
    <property type="entry name" value="Hotdog Thioesterase"/>
    <property type="match status" value="1"/>
</dbReference>
<sequence>MNNLDEKSFHQTYYEEIVKKLKEDPYASFLGIQLTELKEGYAQAELTIQDHMLNVHGTAHGAVIFALADYVFAAASNSYGKTAVGISTTTSFMNPGISGSTLKATAVEQKRNRKLAWYQIHVESNKNLLATMEGIVYRKSSLFIDAEEA</sequence>
<dbReference type="SUPFAM" id="SSF54637">
    <property type="entry name" value="Thioesterase/thiol ester dehydrase-isomerase"/>
    <property type="match status" value="1"/>
</dbReference>
<dbReference type="NCBIfam" id="TIGR00369">
    <property type="entry name" value="unchar_dom_1"/>
    <property type="match status" value="1"/>
</dbReference>
<dbReference type="InterPro" id="IPR029069">
    <property type="entry name" value="HotDog_dom_sf"/>
</dbReference>
<organism evidence="3 4">
    <name type="scientific">Aeribacillus alveayuensis</name>
    <dbReference type="NCBI Taxonomy" id="279215"/>
    <lineage>
        <taxon>Bacteria</taxon>
        <taxon>Bacillati</taxon>
        <taxon>Bacillota</taxon>
        <taxon>Bacilli</taxon>
        <taxon>Bacillales</taxon>
        <taxon>Bacillaceae</taxon>
        <taxon>Aeribacillus</taxon>
    </lineage>
</organism>
<proteinExistence type="predicted"/>
<dbReference type="CDD" id="cd03443">
    <property type="entry name" value="PaaI_thioesterase"/>
    <property type="match status" value="1"/>
</dbReference>
<comment type="caution">
    <text evidence="3">The sequence shown here is derived from an EMBL/GenBank/DDBJ whole genome shotgun (WGS) entry which is preliminary data.</text>
</comment>
<dbReference type="GO" id="GO:0016787">
    <property type="term" value="F:hydrolase activity"/>
    <property type="evidence" value="ECO:0007669"/>
    <property type="project" value="UniProtKB-KW"/>
</dbReference>
<dbReference type="Pfam" id="PF03061">
    <property type="entry name" value="4HBT"/>
    <property type="match status" value="1"/>
</dbReference>
<gene>
    <name evidence="3" type="ORF">J2S06_003051</name>
</gene>
<dbReference type="RefSeq" id="WP_044747455.1">
    <property type="nucleotide sequence ID" value="NZ_JAUSTR010000030.1"/>
</dbReference>
<dbReference type="EC" id="3.1.2.-" evidence="3"/>
<dbReference type="EMBL" id="JAUSTR010000030">
    <property type="protein sequence ID" value="MDQ0163923.1"/>
    <property type="molecule type" value="Genomic_DNA"/>
</dbReference>
<dbReference type="PANTHER" id="PTHR42856">
    <property type="entry name" value="ACYL-COENZYME A THIOESTERASE PAAI"/>
    <property type="match status" value="1"/>
</dbReference>
<evidence type="ECO:0000256" key="1">
    <source>
        <dbReference type="ARBA" id="ARBA00022801"/>
    </source>
</evidence>
<dbReference type="InterPro" id="IPR003736">
    <property type="entry name" value="PAAI_dom"/>
</dbReference>
<dbReference type="InterPro" id="IPR006683">
    <property type="entry name" value="Thioestr_dom"/>
</dbReference>
<dbReference type="Proteomes" id="UP001225646">
    <property type="component" value="Unassembled WGS sequence"/>
</dbReference>
<evidence type="ECO:0000259" key="2">
    <source>
        <dbReference type="Pfam" id="PF03061"/>
    </source>
</evidence>
<reference evidence="3 4" key="1">
    <citation type="submission" date="2023-07" db="EMBL/GenBank/DDBJ databases">
        <title>Genomic Encyclopedia of Type Strains, Phase IV (KMG-IV): sequencing the most valuable type-strain genomes for metagenomic binning, comparative biology and taxonomic classification.</title>
        <authorList>
            <person name="Goeker M."/>
        </authorList>
    </citation>
    <scope>NUCLEOTIDE SEQUENCE [LARGE SCALE GENOMIC DNA]</scope>
    <source>
        <strain evidence="3 4">DSM 19092</strain>
    </source>
</reference>
<accession>A0ABT9VSG7</accession>
<dbReference type="InterPro" id="IPR052723">
    <property type="entry name" value="Acyl-CoA_thioesterase_PaaI"/>
</dbReference>
<evidence type="ECO:0000313" key="4">
    <source>
        <dbReference type="Proteomes" id="UP001225646"/>
    </source>
</evidence>
<name>A0ABT9VSG7_9BACI</name>
<keyword evidence="1 3" id="KW-0378">Hydrolase</keyword>
<evidence type="ECO:0000313" key="3">
    <source>
        <dbReference type="EMBL" id="MDQ0163923.1"/>
    </source>
</evidence>
<protein>
    <submittedName>
        <fullName evidence="3">Acyl-CoA thioesterase</fullName>
        <ecNumber evidence="3">3.1.2.-</ecNumber>
    </submittedName>
</protein>
<keyword evidence="4" id="KW-1185">Reference proteome</keyword>
<dbReference type="PANTHER" id="PTHR42856:SF1">
    <property type="entry name" value="ACYL-COENZYME A THIOESTERASE PAAI"/>
    <property type="match status" value="1"/>
</dbReference>